<dbReference type="AlphaFoldDB" id="A0A564UJ36"/>
<organism evidence="1 2">
    <name type="scientific">Dorea longicatena</name>
    <dbReference type="NCBI Taxonomy" id="88431"/>
    <lineage>
        <taxon>Bacteria</taxon>
        <taxon>Bacillati</taxon>
        <taxon>Bacillota</taxon>
        <taxon>Clostridia</taxon>
        <taxon>Lachnospirales</taxon>
        <taxon>Lachnospiraceae</taxon>
        <taxon>Dorea</taxon>
    </lineage>
</organism>
<dbReference type="EMBL" id="CABHNM010000062">
    <property type="protein sequence ID" value="VUX19583.1"/>
    <property type="molecule type" value="Genomic_DNA"/>
</dbReference>
<gene>
    <name evidence="1" type="ORF">DLSSTS7063_02638</name>
</gene>
<dbReference type="Proteomes" id="UP000398619">
    <property type="component" value="Unassembled WGS sequence"/>
</dbReference>
<protein>
    <submittedName>
        <fullName evidence="1">Uncharacterized protein</fullName>
    </submittedName>
</protein>
<evidence type="ECO:0000313" key="1">
    <source>
        <dbReference type="EMBL" id="VUX19583.1"/>
    </source>
</evidence>
<reference evidence="1 2" key="1">
    <citation type="submission" date="2019-07" db="EMBL/GenBank/DDBJ databases">
        <authorList>
            <person name="Hibberd C M."/>
            <person name="Gehrig L. J."/>
            <person name="Chang H.-W."/>
            <person name="Venkatesh S."/>
        </authorList>
    </citation>
    <scope>NUCLEOTIDE SEQUENCE [LARGE SCALE GENOMIC DNA]</scope>
    <source>
        <strain evidence="1">Dorea_longicatena_SSTS_Bg7063</strain>
    </source>
</reference>
<accession>A0A564UJ36</accession>
<name>A0A564UJ36_9FIRM</name>
<evidence type="ECO:0000313" key="2">
    <source>
        <dbReference type="Proteomes" id="UP000398619"/>
    </source>
</evidence>
<proteinExistence type="predicted"/>
<sequence>MKWVNKPNVMSAGASPIGCFVDPCDFCGLYLCWTYKG</sequence>